<evidence type="ECO:0000313" key="2">
    <source>
        <dbReference type="EMBL" id="KAJ8338657.1"/>
    </source>
</evidence>
<name>A0A9Q1IGA4_SYNKA</name>
<proteinExistence type="predicted"/>
<evidence type="ECO:0000256" key="1">
    <source>
        <dbReference type="SAM" id="MobiDB-lite"/>
    </source>
</evidence>
<organism evidence="2 3">
    <name type="scientific">Synaphobranchus kaupii</name>
    <name type="common">Kaup's arrowtooth eel</name>
    <dbReference type="NCBI Taxonomy" id="118154"/>
    <lineage>
        <taxon>Eukaryota</taxon>
        <taxon>Metazoa</taxon>
        <taxon>Chordata</taxon>
        <taxon>Craniata</taxon>
        <taxon>Vertebrata</taxon>
        <taxon>Euteleostomi</taxon>
        <taxon>Actinopterygii</taxon>
        <taxon>Neopterygii</taxon>
        <taxon>Teleostei</taxon>
        <taxon>Anguilliformes</taxon>
        <taxon>Synaphobranchidae</taxon>
        <taxon>Synaphobranchus</taxon>
    </lineage>
</organism>
<accession>A0A9Q1IGA4</accession>
<feature type="compositionally biased region" description="Low complexity" evidence="1">
    <location>
        <begin position="31"/>
        <end position="46"/>
    </location>
</feature>
<dbReference type="EMBL" id="JAINUF010000017">
    <property type="protein sequence ID" value="KAJ8338657.1"/>
    <property type="molecule type" value="Genomic_DNA"/>
</dbReference>
<dbReference type="AlphaFoldDB" id="A0A9Q1IGA4"/>
<reference evidence="2" key="1">
    <citation type="journal article" date="2023" name="Science">
        <title>Genome structures resolve the early diversification of teleost fishes.</title>
        <authorList>
            <person name="Parey E."/>
            <person name="Louis A."/>
            <person name="Montfort J."/>
            <person name="Bouchez O."/>
            <person name="Roques C."/>
            <person name="Iampietro C."/>
            <person name="Lluch J."/>
            <person name="Castinel A."/>
            <person name="Donnadieu C."/>
            <person name="Desvignes T."/>
            <person name="Floi Bucao C."/>
            <person name="Jouanno E."/>
            <person name="Wen M."/>
            <person name="Mejri S."/>
            <person name="Dirks R."/>
            <person name="Jansen H."/>
            <person name="Henkel C."/>
            <person name="Chen W.J."/>
            <person name="Zahm M."/>
            <person name="Cabau C."/>
            <person name="Klopp C."/>
            <person name="Thompson A.W."/>
            <person name="Robinson-Rechavi M."/>
            <person name="Braasch I."/>
            <person name="Lecointre G."/>
            <person name="Bobe J."/>
            <person name="Postlethwait J.H."/>
            <person name="Berthelot C."/>
            <person name="Roest Crollius H."/>
            <person name="Guiguen Y."/>
        </authorList>
    </citation>
    <scope>NUCLEOTIDE SEQUENCE</scope>
    <source>
        <strain evidence="2">WJC10195</strain>
    </source>
</reference>
<evidence type="ECO:0000313" key="3">
    <source>
        <dbReference type="Proteomes" id="UP001152622"/>
    </source>
</evidence>
<protein>
    <submittedName>
        <fullName evidence="2">Uncharacterized protein</fullName>
    </submittedName>
</protein>
<comment type="caution">
    <text evidence="2">The sequence shown here is derived from an EMBL/GenBank/DDBJ whole genome shotgun (WGS) entry which is preliminary data.</text>
</comment>
<keyword evidence="3" id="KW-1185">Reference proteome</keyword>
<dbReference type="Proteomes" id="UP001152622">
    <property type="component" value="Chromosome 17"/>
</dbReference>
<gene>
    <name evidence="2" type="ORF">SKAU_G00354430</name>
</gene>
<sequence length="140" mass="14978">MVLKCDSIRTPRRQTGGYIVATATARAELHTAASAASRAGGPAASEVPEVRQQRWQRQGHSGAEDGSKPRAPRDVTPEPVRIIDLDVSVTKAHGSRPKSETICSGLQHGPQALNRLTSVQSAFIAAVISQLHPCTVFARY</sequence>
<feature type="region of interest" description="Disordered" evidence="1">
    <location>
        <begin position="31"/>
        <end position="80"/>
    </location>
</feature>
<feature type="compositionally biased region" description="Basic and acidic residues" evidence="1">
    <location>
        <begin position="62"/>
        <end position="80"/>
    </location>
</feature>